<sequence length="659" mass="76731">MKMERSLYLNGKPLVQPPLTIDQQLNDRLARTGYKIEDINRLNERPTLQIIDIDGLTSGYLNNNQIFQMLKQQIMSWNEKVTLHRAQQIELKDPFVYENLFRQLKNSLLEVVSTRNKQQQLEFLEKVSTWFFRQLPKSQKQQLSQSLVEKKDNILSYNPNPYNESMYASGIEDYTSKCRSMHPDLDPPEDRVKSYHRKNLLSDTSTRPGTTPGIMGFSQHTRPQTSQTTYKMVDQVDKLSRPRTNQQYSAIKQQSSWMYDTNCPVFETFEEQQKSTRRQIQREESPLKADKPSDRNKLDQIEGIEQEQDEDEEQSPDKIDGSQKNIQSQKDISPKKKKKKKERNDKYISIAPELKTYKTDKDTQLAYQVGQNQRLGEFQGTFHNYDPTNHEDRMAAARLNQYYQEQRIKEIKEQREDIEMVQNMKDWAANKSRIDEIILQSEYLQSFGSQFSNIGIKSTEIYESKKMDLAEEKAYANYLNKTSYPKGRMVQSAIPITKIIENTVMPTQVDDEAEDFQSKNAYLEYRINSQRLQSLKRARASWLPGGIQNHPSVENIQNNRTLSSSCFRNAQPTKQFSTIFKSHSIKSDIDKQISEINGLKNRLASEKRFVPITILQKSLVIPQGHLNPQKVPLPKPGIMLANIPDTSKKTRGKKKKSKK</sequence>
<evidence type="ECO:0000313" key="2">
    <source>
        <dbReference type="EMBL" id="CAD8061230.1"/>
    </source>
</evidence>
<accession>A0A8S1KZT8</accession>
<dbReference type="OrthoDB" id="291998at2759"/>
<feature type="compositionally biased region" description="Polar residues" evidence="1">
    <location>
        <begin position="218"/>
        <end position="229"/>
    </location>
</feature>
<dbReference type="EMBL" id="CAJJDN010000015">
    <property type="protein sequence ID" value="CAD8061230.1"/>
    <property type="molecule type" value="Genomic_DNA"/>
</dbReference>
<feature type="region of interest" description="Disordered" evidence="1">
    <location>
        <begin position="198"/>
        <end position="229"/>
    </location>
</feature>
<evidence type="ECO:0000256" key="1">
    <source>
        <dbReference type="SAM" id="MobiDB-lite"/>
    </source>
</evidence>
<evidence type="ECO:0000313" key="3">
    <source>
        <dbReference type="Proteomes" id="UP000692954"/>
    </source>
</evidence>
<feature type="compositionally biased region" description="Acidic residues" evidence="1">
    <location>
        <begin position="302"/>
        <end position="314"/>
    </location>
</feature>
<comment type="caution">
    <text evidence="2">The sequence shown here is derived from an EMBL/GenBank/DDBJ whole genome shotgun (WGS) entry which is preliminary data.</text>
</comment>
<organism evidence="2 3">
    <name type="scientific">Paramecium sonneborni</name>
    <dbReference type="NCBI Taxonomy" id="65129"/>
    <lineage>
        <taxon>Eukaryota</taxon>
        <taxon>Sar</taxon>
        <taxon>Alveolata</taxon>
        <taxon>Ciliophora</taxon>
        <taxon>Intramacronucleata</taxon>
        <taxon>Oligohymenophorea</taxon>
        <taxon>Peniculida</taxon>
        <taxon>Parameciidae</taxon>
        <taxon>Paramecium</taxon>
    </lineage>
</organism>
<feature type="compositionally biased region" description="Polar residues" evidence="1">
    <location>
        <begin position="322"/>
        <end position="331"/>
    </location>
</feature>
<protein>
    <submittedName>
        <fullName evidence="2">Uncharacterized protein</fullName>
    </submittedName>
</protein>
<name>A0A8S1KZT8_9CILI</name>
<feature type="region of interest" description="Disordered" evidence="1">
    <location>
        <begin position="631"/>
        <end position="659"/>
    </location>
</feature>
<dbReference type="AlphaFoldDB" id="A0A8S1KZT8"/>
<feature type="compositionally biased region" description="Basic and acidic residues" evidence="1">
    <location>
        <begin position="280"/>
        <end position="300"/>
    </location>
</feature>
<feature type="compositionally biased region" description="Basic residues" evidence="1">
    <location>
        <begin position="649"/>
        <end position="659"/>
    </location>
</feature>
<gene>
    <name evidence="2" type="ORF">PSON_ATCC_30995.1.T0150198</name>
</gene>
<proteinExistence type="predicted"/>
<keyword evidence="3" id="KW-1185">Reference proteome</keyword>
<reference evidence="2" key="1">
    <citation type="submission" date="2021-01" db="EMBL/GenBank/DDBJ databases">
        <authorList>
            <consortium name="Genoscope - CEA"/>
            <person name="William W."/>
        </authorList>
    </citation>
    <scope>NUCLEOTIDE SEQUENCE</scope>
</reference>
<feature type="region of interest" description="Disordered" evidence="1">
    <location>
        <begin position="271"/>
        <end position="347"/>
    </location>
</feature>
<dbReference type="Proteomes" id="UP000692954">
    <property type="component" value="Unassembled WGS sequence"/>
</dbReference>